<dbReference type="FunFam" id="3.40.50.1000:FF:000028">
    <property type="entry name" value="Calcium-transporting P-type ATPase, putative"/>
    <property type="match status" value="1"/>
</dbReference>
<dbReference type="Gene3D" id="1.20.1110.10">
    <property type="entry name" value="Calcium-transporting ATPase, transmembrane domain"/>
    <property type="match status" value="1"/>
</dbReference>
<dbReference type="SMART" id="SM00831">
    <property type="entry name" value="Cation_ATPase_N"/>
    <property type="match status" value="1"/>
</dbReference>
<feature type="transmembrane region" description="Helical" evidence="10">
    <location>
        <begin position="268"/>
        <end position="288"/>
    </location>
</feature>
<feature type="domain" description="Cation-transporting P-type ATPase N-terminal" evidence="11">
    <location>
        <begin position="12"/>
        <end position="86"/>
    </location>
</feature>
<dbReference type="InterPro" id="IPR018303">
    <property type="entry name" value="ATPase_P-typ_P_site"/>
</dbReference>
<dbReference type="SUPFAM" id="SSF56784">
    <property type="entry name" value="HAD-like"/>
    <property type="match status" value="1"/>
</dbReference>
<evidence type="ECO:0000313" key="12">
    <source>
        <dbReference type="EMBL" id="BAY97251.1"/>
    </source>
</evidence>
<dbReference type="GO" id="GO:0005886">
    <property type="term" value="C:plasma membrane"/>
    <property type="evidence" value="ECO:0007669"/>
    <property type="project" value="UniProtKB-SubCell"/>
</dbReference>
<reference evidence="12 13" key="1">
    <citation type="submission" date="2017-06" db="EMBL/GenBank/DDBJ databases">
        <title>Genome sequencing of cyanobaciteial culture collection at National Institute for Environmental Studies (NIES).</title>
        <authorList>
            <person name="Hirose Y."/>
            <person name="Shimura Y."/>
            <person name="Fujisawa T."/>
            <person name="Nakamura Y."/>
            <person name="Kawachi M."/>
        </authorList>
    </citation>
    <scope>NUCLEOTIDE SEQUENCE [LARGE SCALE GENOMIC DNA]</scope>
    <source>
        <strain evidence="12 13">NIES-37</strain>
    </source>
</reference>
<feature type="transmembrane region" description="Helical" evidence="10">
    <location>
        <begin position="885"/>
        <end position="907"/>
    </location>
</feature>
<feature type="transmembrane region" description="Helical" evidence="10">
    <location>
        <begin position="300"/>
        <end position="323"/>
    </location>
</feature>
<proteinExistence type="inferred from homology"/>
<dbReference type="CDD" id="cd02089">
    <property type="entry name" value="P-type_ATPase_Ca_prok"/>
    <property type="match status" value="1"/>
</dbReference>
<dbReference type="PANTHER" id="PTHR43294">
    <property type="entry name" value="SODIUM/POTASSIUM-TRANSPORTING ATPASE SUBUNIT ALPHA"/>
    <property type="match status" value="1"/>
</dbReference>
<dbReference type="InterPro" id="IPR059000">
    <property type="entry name" value="ATPase_P-type_domA"/>
</dbReference>
<dbReference type="InterPro" id="IPR036412">
    <property type="entry name" value="HAD-like_sf"/>
</dbReference>
<dbReference type="SUPFAM" id="SSF81665">
    <property type="entry name" value="Calcium ATPase, transmembrane domain M"/>
    <property type="match status" value="1"/>
</dbReference>
<evidence type="ECO:0000256" key="3">
    <source>
        <dbReference type="ARBA" id="ARBA00022475"/>
    </source>
</evidence>
<feature type="transmembrane region" description="Helical" evidence="10">
    <location>
        <begin position="101"/>
        <end position="120"/>
    </location>
</feature>
<dbReference type="Pfam" id="PF00689">
    <property type="entry name" value="Cation_ATPase_C"/>
    <property type="match status" value="1"/>
</dbReference>
<evidence type="ECO:0000256" key="8">
    <source>
        <dbReference type="ARBA" id="ARBA00022989"/>
    </source>
</evidence>
<keyword evidence="9 10" id="KW-0472">Membrane</keyword>
<dbReference type="EMBL" id="AP018248">
    <property type="protein sequence ID" value="BAY97251.1"/>
    <property type="molecule type" value="Genomic_DNA"/>
</dbReference>
<keyword evidence="5" id="KW-0547">Nucleotide-binding</keyword>
<protein>
    <submittedName>
        <fullName evidence="12">Cation-transporting ATPase</fullName>
    </submittedName>
</protein>
<feature type="transmembrane region" description="Helical" evidence="10">
    <location>
        <begin position="919"/>
        <end position="940"/>
    </location>
</feature>
<accession>A0A1Z4MV07</accession>
<dbReference type="KEGG" id="ttq:NIES37_11890"/>
<name>A0A1Z4MV07_9CYAN</name>
<dbReference type="InterPro" id="IPR004014">
    <property type="entry name" value="ATPase_P-typ_cation-transptr_N"/>
</dbReference>
<dbReference type="SFLD" id="SFLDG00002">
    <property type="entry name" value="C1.7:_P-type_atpase_like"/>
    <property type="match status" value="1"/>
</dbReference>
<keyword evidence="13" id="KW-1185">Reference proteome</keyword>
<dbReference type="InterPro" id="IPR044492">
    <property type="entry name" value="P_typ_ATPase_HD_dom"/>
</dbReference>
<keyword evidence="6" id="KW-0067">ATP-binding</keyword>
<dbReference type="InterPro" id="IPR023299">
    <property type="entry name" value="ATPase_P-typ_cyto_dom_N"/>
</dbReference>
<feature type="transmembrane region" description="Helical" evidence="10">
    <location>
        <begin position="810"/>
        <end position="833"/>
    </location>
</feature>
<dbReference type="NCBIfam" id="TIGR01494">
    <property type="entry name" value="ATPase_P-type"/>
    <property type="match status" value="2"/>
</dbReference>
<dbReference type="Pfam" id="PF13246">
    <property type="entry name" value="Cation_ATPase"/>
    <property type="match status" value="1"/>
</dbReference>
<dbReference type="Pfam" id="PF00690">
    <property type="entry name" value="Cation_ATPase_N"/>
    <property type="match status" value="1"/>
</dbReference>
<dbReference type="Gene3D" id="2.70.150.10">
    <property type="entry name" value="Calcium-transporting ATPase, cytoplasmic transduction domain A"/>
    <property type="match status" value="1"/>
</dbReference>
<keyword evidence="8 10" id="KW-1133">Transmembrane helix</keyword>
<feature type="transmembrane region" description="Helical" evidence="10">
    <location>
        <begin position="773"/>
        <end position="790"/>
    </location>
</feature>
<keyword evidence="3" id="KW-1003">Cell membrane</keyword>
<sequence>MSANSLPESAAVWHSLEVEKALELLDSNADSGLTPQEVEQRLHKYGPNELEEHGGRSAWEILLDQFKNIMLLMLIAVAIISGVLDLVAWQGGNLKPGEVPFKDTIAIMAIVILNGILGYVQESRAEKALAALKKLSSPLVRVIRDRKLLDVAAKEIVPGDVMLLEAGVQIAADGRLIEQSNLQVRESALTGEAEAVNKQATLQLPEDTGLGDRINVVYQGTEVVQGRGKVLVTSTGMKTELGKIATLLQSVESEPTPLQQRMTQLGNVLVSGSLILVAIVVIGGIIQARGFSNLQELLEVSLSMAVAVVPEGLPAVITVTLALGTQRMVKQNALIRKLPAVETLGSVTTICSDKTGTLTQNKMVVQSVYTNNSTFRVTGEGYAPTGDFQLNGQKISADEYPEISALLVACAVCNDSVLQKEKGEWAILGDPTEGALMTLAGKAGIEKDQWESKLPRVAEFPFSSERKRMSVIAQVQEVATGDASGTGIDPAIAGFLQSENYLMFTKGSPELILARCSQIYLGRHSAPLTEEQRQKVLAENDQMASKGLRVLGFAYKPWAEIPPEGADEASEQDLVWLGLVGMLDAPRPEVRAAVQECREAGIRPVMITGDHQLTARAIAADLGIAEEGSRVLTGQELQRMSDEELEQNVDLVSIYARVSPEHKLRIVKALQRRGRFVAMTGDGVNDAPALKQADIGIAMGITGTDVSKEASDMVLLDDNFATIVSATKEGRVVYTNIRRFIKYILGSNIGEVLTIAAAPILGLGGVPLTPLQILWMNLVTDGLPALALAVEPPEPDVMKRPPFSPRESIFARGLGSYMVRIGIIFAIITIILMEWAYFHSKAVTGPGLDPERWKTMVFTSLCIAQMGHAIAIRSNNQLTIEMNPFSNPFVLGAVVVTTILQLMLVYVPPLRDFFGTHWLPPQELAICIGFSALMFVWVELEKIFFRLMGKKTV</sequence>
<dbReference type="PRINTS" id="PR00120">
    <property type="entry name" value="HATPASE"/>
</dbReference>
<dbReference type="SUPFAM" id="SSF81660">
    <property type="entry name" value="Metal cation-transporting ATPase, ATP-binding domain N"/>
    <property type="match status" value="1"/>
</dbReference>
<evidence type="ECO:0000256" key="10">
    <source>
        <dbReference type="SAM" id="Phobius"/>
    </source>
</evidence>
<dbReference type="PROSITE" id="PS00154">
    <property type="entry name" value="ATPASE_E1_E2"/>
    <property type="match status" value="1"/>
</dbReference>
<dbReference type="InterPro" id="IPR001757">
    <property type="entry name" value="P_typ_ATPase"/>
</dbReference>
<dbReference type="PANTHER" id="PTHR43294:SF21">
    <property type="entry name" value="CATION TRANSPORTING ATPASE"/>
    <property type="match status" value="1"/>
</dbReference>
<dbReference type="GO" id="GO:0016887">
    <property type="term" value="F:ATP hydrolysis activity"/>
    <property type="evidence" value="ECO:0007669"/>
    <property type="project" value="InterPro"/>
</dbReference>
<dbReference type="InterPro" id="IPR008250">
    <property type="entry name" value="ATPase_P-typ_transduc_dom_A_sf"/>
</dbReference>
<feature type="transmembrane region" description="Helical" evidence="10">
    <location>
        <begin position="69"/>
        <end position="89"/>
    </location>
</feature>
<evidence type="ECO:0000256" key="5">
    <source>
        <dbReference type="ARBA" id="ARBA00022741"/>
    </source>
</evidence>
<dbReference type="Pfam" id="PF00122">
    <property type="entry name" value="E1-E2_ATPase"/>
    <property type="match status" value="1"/>
</dbReference>
<evidence type="ECO:0000256" key="9">
    <source>
        <dbReference type="ARBA" id="ARBA00023136"/>
    </source>
</evidence>
<evidence type="ECO:0000256" key="2">
    <source>
        <dbReference type="ARBA" id="ARBA00005675"/>
    </source>
</evidence>
<dbReference type="AlphaFoldDB" id="A0A1Z4MV07"/>
<dbReference type="SFLD" id="SFLDS00003">
    <property type="entry name" value="Haloacid_Dehalogenase"/>
    <property type="match status" value="1"/>
</dbReference>
<dbReference type="Proteomes" id="UP000218785">
    <property type="component" value="Chromosome"/>
</dbReference>
<evidence type="ECO:0000256" key="6">
    <source>
        <dbReference type="ARBA" id="ARBA00022840"/>
    </source>
</evidence>
<dbReference type="Gene3D" id="3.40.1110.10">
    <property type="entry name" value="Calcium-transporting ATPase, cytoplasmic domain N"/>
    <property type="match status" value="1"/>
</dbReference>
<dbReference type="InterPro" id="IPR023214">
    <property type="entry name" value="HAD_sf"/>
</dbReference>
<evidence type="ECO:0000256" key="7">
    <source>
        <dbReference type="ARBA" id="ARBA00022967"/>
    </source>
</evidence>
<dbReference type="PRINTS" id="PR00119">
    <property type="entry name" value="CATATPASE"/>
</dbReference>
<keyword evidence="7" id="KW-1278">Translocase</keyword>
<dbReference type="SFLD" id="SFLDF00027">
    <property type="entry name" value="p-type_atpase"/>
    <property type="match status" value="1"/>
</dbReference>
<evidence type="ECO:0000256" key="1">
    <source>
        <dbReference type="ARBA" id="ARBA00004651"/>
    </source>
</evidence>
<evidence type="ECO:0000259" key="11">
    <source>
        <dbReference type="SMART" id="SM00831"/>
    </source>
</evidence>
<evidence type="ECO:0000313" key="13">
    <source>
        <dbReference type="Proteomes" id="UP000218785"/>
    </source>
</evidence>
<keyword evidence="4 10" id="KW-0812">Transmembrane</keyword>
<dbReference type="SUPFAM" id="SSF81653">
    <property type="entry name" value="Calcium ATPase, transduction domain A"/>
    <property type="match status" value="1"/>
</dbReference>
<dbReference type="RefSeq" id="WP_096574333.1">
    <property type="nucleotide sequence ID" value="NZ_CAWNJS010000001.1"/>
</dbReference>
<organism evidence="12 13">
    <name type="scientific">Tolypothrix tenuis PCC 7101</name>
    <dbReference type="NCBI Taxonomy" id="231146"/>
    <lineage>
        <taxon>Bacteria</taxon>
        <taxon>Bacillati</taxon>
        <taxon>Cyanobacteriota</taxon>
        <taxon>Cyanophyceae</taxon>
        <taxon>Nostocales</taxon>
        <taxon>Tolypothrichaceae</taxon>
        <taxon>Tolypothrix</taxon>
    </lineage>
</organism>
<evidence type="ECO:0000256" key="4">
    <source>
        <dbReference type="ARBA" id="ARBA00022692"/>
    </source>
</evidence>
<dbReference type="InterPro" id="IPR023298">
    <property type="entry name" value="ATPase_P-typ_TM_dom_sf"/>
</dbReference>
<feature type="transmembrane region" description="Helical" evidence="10">
    <location>
        <begin position="740"/>
        <end position="761"/>
    </location>
</feature>
<dbReference type="InterPro" id="IPR050510">
    <property type="entry name" value="Cation_transp_ATPase_P-type"/>
</dbReference>
<dbReference type="FunFam" id="3.40.1110.10:FF:000094">
    <property type="entry name" value="Cation-transporting P-type ATPase"/>
    <property type="match status" value="1"/>
</dbReference>
<dbReference type="GO" id="GO:0005524">
    <property type="term" value="F:ATP binding"/>
    <property type="evidence" value="ECO:0007669"/>
    <property type="project" value="UniProtKB-KW"/>
</dbReference>
<comment type="subcellular location">
    <subcellularLocation>
        <location evidence="1">Cell membrane</location>
        <topology evidence="1">Multi-pass membrane protein</topology>
    </subcellularLocation>
</comment>
<dbReference type="InterPro" id="IPR006068">
    <property type="entry name" value="ATPase_P-typ_cation-transptr_C"/>
</dbReference>
<comment type="similarity">
    <text evidence="2">Belongs to the cation transport ATPase (P-type) (TC 3.A.3) family. Type IIA subfamily.</text>
</comment>
<feature type="transmembrane region" description="Helical" evidence="10">
    <location>
        <begin position="853"/>
        <end position="873"/>
    </location>
</feature>
<gene>
    <name evidence="12" type="ORF">NIES37_11890</name>
</gene>
<dbReference type="Gene3D" id="3.40.50.1000">
    <property type="entry name" value="HAD superfamily/HAD-like"/>
    <property type="match status" value="1"/>
</dbReference>